<keyword evidence="3" id="KW-1185">Reference proteome</keyword>
<gene>
    <name evidence="2" type="ORF">TCAL_04759</name>
</gene>
<protein>
    <submittedName>
        <fullName evidence="2">Uncharacterized protein</fullName>
    </submittedName>
</protein>
<reference evidence="2 3" key="1">
    <citation type="journal article" date="2018" name="Nat. Ecol. Evol.">
        <title>Genomic signatures of mitonuclear coevolution across populations of Tigriopus californicus.</title>
        <authorList>
            <person name="Barreto F.S."/>
            <person name="Watson E.T."/>
            <person name="Lima T.G."/>
            <person name="Willett C.S."/>
            <person name="Edmands S."/>
            <person name="Li W."/>
            <person name="Burton R.S."/>
        </authorList>
    </citation>
    <scope>NUCLEOTIDE SEQUENCE [LARGE SCALE GENOMIC DNA]</scope>
    <source>
        <strain evidence="2 3">San Diego</strain>
    </source>
</reference>
<proteinExistence type="predicted"/>
<evidence type="ECO:0000256" key="1">
    <source>
        <dbReference type="SAM" id="MobiDB-lite"/>
    </source>
</evidence>
<dbReference type="AlphaFoldDB" id="A0A553P1Z9"/>
<evidence type="ECO:0000313" key="3">
    <source>
        <dbReference type="Proteomes" id="UP000318571"/>
    </source>
</evidence>
<dbReference type="EMBL" id="VCGU01000008">
    <property type="protein sequence ID" value="TRY71709.1"/>
    <property type="molecule type" value="Genomic_DNA"/>
</dbReference>
<feature type="region of interest" description="Disordered" evidence="1">
    <location>
        <begin position="89"/>
        <end position="122"/>
    </location>
</feature>
<evidence type="ECO:0000313" key="2">
    <source>
        <dbReference type="EMBL" id="TRY71709.1"/>
    </source>
</evidence>
<dbReference type="Proteomes" id="UP000318571">
    <property type="component" value="Chromosome 7"/>
</dbReference>
<organism evidence="2 3">
    <name type="scientific">Tigriopus californicus</name>
    <name type="common">Marine copepod</name>
    <dbReference type="NCBI Taxonomy" id="6832"/>
    <lineage>
        <taxon>Eukaryota</taxon>
        <taxon>Metazoa</taxon>
        <taxon>Ecdysozoa</taxon>
        <taxon>Arthropoda</taxon>
        <taxon>Crustacea</taxon>
        <taxon>Multicrustacea</taxon>
        <taxon>Hexanauplia</taxon>
        <taxon>Copepoda</taxon>
        <taxon>Harpacticoida</taxon>
        <taxon>Harpacticidae</taxon>
        <taxon>Tigriopus</taxon>
    </lineage>
</organism>
<sequence length="122" mass="13427">MSEIKLDSKNEADVAFSVQCQKIQQGLDQSRQFVAGFETLDEQILELLQANLAHLKNYEKELESLKGRYSARLAHVCESFKMSPQSGAILKTSSASDSVPGRPDPVVDEMTSSAHPRSDKAS</sequence>
<name>A0A553P1Z9_TIGCA</name>
<comment type="caution">
    <text evidence="2">The sequence shown here is derived from an EMBL/GenBank/DDBJ whole genome shotgun (WGS) entry which is preliminary data.</text>
</comment>
<accession>A0A553P1Z9</accession>